<sequence length="34" mass="4049">MFVLIIIIILYFCMLPLLCQFNYPPMKRPAIPHV</sequence>
<protein>
    <submittedName>
        <fullName evidence="1">Uncharacterized protein</fullName>
    </submittedName>
</protein>
<dbReference type="AlphaFoldDB" id="A0A0E9P7K0"/>
<reference evidence="1" key="2">
    <citation type="journal article" date="2015" name="Fish Shellfish Immunol.">
        <title>Early steps in the European eel (Anguilla anguilla)-Vibrio vulnificus interaction in the gills: Role of the RtxA13 toxin.</title>
        <authorList>
            <person name="Callol A."/>
            <person name="Pajuelo D."/>
            <person name="Ebbesson L."/>
            <person name="Teles M."/>
            <person name="MacKenzie S."/>
            <person name="Amaro C."/>
        </authorList>
    </citation>
    <scope>NUCLEOTIDE SEQUENCE</scope>
</reference>
<dbReference type="EMBL" id="GBXM01108098">
    <property type="protein sequence ID" value="JAH00479.1"/>
    <property type="molecule type" value="Transcribed_RNA"/>
</dbReference>
<organism evidence="1">
    <name type="scientific">Anguilla anguilla</name>
    <name type="common">European freshwater eel</name>
    <name type="synonym">Muraena anguilla</name>
    <dbReference type="NCBI Taxonomy" id="7936"/>
    <lineage>
        <taxon>Eukaryota</taxon>
        <taxon>Metazoa</taxon>
        <taxon>Chordata</taxon>
        <taxon>Craniata</taxon>
        <taxon>Vertebrata</taxon>
        <taxon>Euteleostomi</taxon>
        <taxon>Actinopterygii</taxon>
        <taxon>Neopterygii</taxon>
        <taxon>Teleostei</taxon>
        <taxon>Anguilliformes</taxon>
        <taxon>Anguillidae</taxon>
        <taxon>Anguilla</taxon>
    </lineage>
</organism>
<evidence type="ECO:0000313" key="1">
    <source>
        <dbReference type="EMBL" id="JAH00479.1"/>
    </source>
</evidence>
<name>A0A0E9P7K0_ANGAN</name>
<reference evidence="1" key="1">
    <citation type="submission" date="2014-11" db="EMBL/GenBank/DDBJ databases">
        <authorList>
            <person name="Amaro Gonzalez C."/>
        </authorList>
    </citation>
    <scope>NUCLEOTIDE SEQUENCE</scope>
</reference>
<accession>A0A0E9P7K0</accession>
<proteinExistence type="predicted"/>